<comment type="caution">
    <text evidence="1">The sequence shown here is derived from an EMBL/GenBank/DDBJ whole genome shotgun (WGS) entry which is preliminary data.</text>
</comment>
<organism evidence="1 2">
    <name type="scientific">Ameiurus melas</name>
    <name type="common">Black bullhead</name>
    <name type="synonym">Silurus melas</name>
    <dbReference type="NCBI Taxonomy" id="219545"/>
    <lineage>
        <taxon>Eukaryota</taxon>
        <taxon>Metazoa</taxon>
        <taxon>Chordata</taxon>
        <taxon>Craniata</taxon>
        <taxon>Vertebrata</taxon>
        <taxon>Euteleostomi</taxon>
        <taxon>Actinopterygii</taxon>
        <taxon>Neopterygii</taxon>
        <taxon>Teleostei</taxon>
        <taxon>Ostariophysi</taxon>
        <taxon>Siluriformes</taxon>
        <taxon>Ictaluridae</taxon>
        <taxon>Ameiurus</taxon>
    </lineage>
</organism>
<name>A0A7J5ZM72_AMEME</name>
<protein>
    <submittedName>
        <fullName evidence="1">Uncharacterized protein</fullName>
    </submittedName>
</protein>
<dbReference type="AlphaFoldDB" id="A0A7J5ZM72"/>
<dbReference type="Proteomes" id="UP000593565">
    <property type="component" value="Unassembled WGS sequence"/>
</dbReference>
<accession>A0A7J5ZM72</accession>
<keyword evidence="2" id="KW-1185">Reference proteome</keyword>
<gene>
    <name evidence="1" type="ORF">AMELA_G00274790</name>
</gene>
<proteinExistence type="predicted"/>
<evidence type="ECO:0000313" key="1">
    <source>
        <dbReference type="EMBL" id="KAF4071553.1"/>
    </source>
</evidence>
<sequence>MFHSNFDSRSRGVSNLIILELRVAKTTLPIFPSSSWSEQGAALFKELFLFSCLHSHSLSCSHGTLLLS</sequence>
<evidence type="ECO:0000313" key="2">
    <source>
        <dbReference type="Proteomes" id="UP000593565"/>
    </source>
</evidence>
<reference evidence="1 2" key="1">
    <citation type="submission" date="2020-02" db="EMBL/GenBank/DDBJ databases">
        <title>A chromosome-scale genome assembly of the black bullhead catfish (Ameiurus melas).</title>
        <authorList>
            <person name="Wen M."/>
            <person name="Zham M."/>
            <person name="Cabau C."/>
            <person name="Klopp C."/>
            <person name="Donnadieu C."/>
            <person name="Roques C."/>
            <person name="Bouchez O."/>
            <person name="Lampietro C."/>
            <person name="Jouanno E."/>
            <person name="Herpin A."/>
            <person name="Louis A."/>
            <person name="Berthelot C."/>
            <person name="Parey E."/>
            <person name="Roest-Crollius H."/>
            <person name="Braasch I."/>
            <person name="Postlethwait J."/>
            <person name="Robinson-Rechavi M."/>
            <person name="Echchiki A."/>
            <person name="Begum T."/>
            <person name="Montfort J."/>
            <person name="Schartl M."/>
            <person name="Bobe J."/>
            <person name="Guiguen Y."/>
        </authorList>
    </citation>
    <scope>NUCLEOTIDE SEQUENCE [LARGE SCALE GENOMIC DNA]</scope>
    <source>
        <strain evidence="1">M_S1</strain>
        <tissue evidence="1">Blood</tissue>
    </source>
</reference>
<dbReference type="EMBL" id="JAAGNN010000027">
    <property type="protein sequence ID" value="KAF4071553.1"/>
    <property type="molecule type" value="Genomic_DNA"/>
</dbReference>